<accession>A0A498IPG6</accession>
<dbReference type="GO" id="GO:0006952">
    <property type="term" value="P:defense response"/>
    <property type="evidence" value="ECO:0007669"/>
    <property type="project" value="UniProtKB-KW"/>
</dbReference>
<name>A0A498IPG6_MALDO</name>
<feature type="region of interest" description="Disordered" evidence="5">
    <location>
        <begin position="550"/>
        <end position="576"/>
    </location>
</feature>
<evidence type="ECO:0000313" key="10">
    <source>
        <dbReference type="Proteomes" id="UP000290289"/>
    </source>
</evidence>
<dbReference type="Proteomes" id="UP000290289">
    <property type="component" value="Chromosome 11"/>
</dbReference>
<evidence type="ECO:0000256" key="1">
    <source>
        <dbReference type="ARBA" id="ARBA00022737"/>
    </source>
</evidence>
<dbReference type="GO" id="GO:0005524">
    <property type="term" value="F:ATP binding"/>
    <property type="evidence" value="ECO:0007669"/>
    <property type="project" value="UniProtKB-KW"/>
</dbReference>
<keyword evidence="10" id="KW-1185">Reference proteome</keyword>
<dbReference type="InterPro" id="IPR041118">
    <property type="entry name" value="Rx_N"/>
</dbReference>
<evidence type="ECO:0008006" key="11">
    <source>
        <dbReference type="Google" id="ProtNLM"/>
    </source>
</evidence>
<dbReference type="Pfam" id="PF00931">
    <property type="entry name" value="NB-ARC"/>
    <property type="match status" value="1"/>
</dbReference>
<proteinExistence type="predicted"/>
<feature type="domain" description="Disease resistance N-terminal" evidence="7">
    <location>
        <begin position="745"/>
        <end position="836"/>
    </location>
</feature>
<dbReference type="Pfam" id="PF18052">
    <property type="entry name" value="Rx_N"/>
    <property type="match status" value="1"/>
</dbReference>
<organism evidence="9 10">
    <name type="scientific">Malus domestica</name>
    <name type="common">Apple</name>
    <name type="synonym">Pyrus malus</name>
    <dbReference type="NCBI Taxonomy" id="3750"/>
    <lineage>
        <taxon>Eukaryota</taxon>
        <taxon>Viridiplantae</taxon>
        <taxon>Streptophyta</taxon>
        <taxon>Embryophyta</taxon>
        <taxon>Tracheophyta</taxon>
        <taxon>Spermatophyta</taxon>
        <taxon>Magnoliopsida</taxon>
        <taxon>eudicotyledons</taxon>
        <taxon>Gunneridae</taxon>
        <taxon>Pentapetalae</taxon>
        <taxon>rosids</taxon>
        <taxon>fabids</taxon>
        <taxon>Rosales</taxon>
        <taxon>Rosaceae</taxon>
        <taxon>Amygdaloideae</taxon>
        <taxon>Maleae</taxon>
        <taxon>Malus</taxon>
    </lineage>
</organism>
<protein>
    <recommendedName>
        <fullName evidence="11">NB-ARC domain-containing protein</fullName>
    </recommendedName>
</protein>
<keyword evidence="2" id="KW-0547">Nucleotide-binding</keyword>
<dbReference type="InterPro" id="IPR038005">
    <property type="entry name" value="RX-like_CC"/>
</dbReference>
<dbReference type="GO" id="GO:0043531">
    <property type="term" value="F:ADP binding"/>
    <property type="evidence" value="ECO:0007669"/>
    <property type="project" value="InterPro"/>
</dbReference>
<dbReference type="InterPro" id="IPR002182">
    <property type="entry name" value="NB-ARC"/>
</dbReference>
<sequence length="1554" mass="174716">MGMLRYMIATSNIIHDCDEGKLPENLNSLAKLEIVECEELVVSIANCKQLRQLNIDGCKVLVHTAAKVEFELLESLCLSNISEVMSLQTRELLKKGLTKVRDLKISGCEEVTSSLKNEEGRLLQQLTSLGSLEIEDNSHLVEELGKEAEGLQTLECKIERLRLKKCQNLLKVPKGLNQLSSLQKLGIHECSRLVSFPDVGLPPSLKDIEITSCDSLIYFAKFQIPQNLRRIVIRDCKSLKSLVDEEECERLGLIAPNGFFSDNTNHCLEYILISNCQNLKSLPDGLCHLSNLQTLLIGNCGSLVTIPRLSGGRRASNLRHIIIKDCEKLEALPEDMHNLNSLKQLIIDYREGLTFPPNLASLIIWKVKSCKSLWELEWGLHRLTSLKIGGKDPDTVSFPPDMVRMETLFPTSLTNLSIDGFPNLKNLSSKGFQFLTSLQSLELWNCPKLASIPEEGLPPSLEQLHIVMCPDSTVEFDYDFLTLEAKDLENWESGELNLDLPCIAASVSKPEPYADKLGVNSVNTEFSFIGTHKSFKQRFGVQNSSKFVRAGAEAEEEERKEKERKRMRVEARRQQREHEYKLPAEKVENEMKSQAIVSHSTLCFLVQDGRGPGGKKSKDEMANKKMEAERGFDNSRNISETEPCTSRISISNAGRESIVHEEFHEASNYGYKAEVPSDLDKEMENSIGITSQEQSYDISPYKESDDENDDDDNIIPNSKFIPSWSSKNCLAFAETMAAEAFLVSFLHVLVDKLARRDVLKYFGLVKGVDKKLTEWIATLSAIGAVLIDAEKRQLADESNILKLWLDDLRDLAFDAEDVLGKYHTEMLKRQIQHAHSSATSKAWKSIPNGVFNLKMNSDIQKITKRLQKISVRKDQLGLKIDTGSLTTRARQHIPPSSSLPDGPVIGREEDKRKIVELLSKQEHRAVNFDVVAIVGMAGVGKTTLAGQVLKDMVATQMFQPAVWVCVSDDFNLERGKLPENLNSLAKLEIVECEELVVSIANCKQLRQLNIDGCKVLVHTAAKVEFEYLESLCLSNISKVMSLQTGELLKKGLSKVRDLKISGCEEVTSSLKNEEGRLLQRLTCLGRLEIEDNSRLVEELGKEAEELQISECKLEYLKLKKCENLSKLPKGLNQLSSLQELRIHKCSSVVSFPDVGLPPSLKDIRITSCDSLIYFAKFQIPQNLRRIEIRKCKSLKSLVDEEAVGSSWSSSSHGCLEYLIIHGCESLTSLSLSGQLPRTLKHLEIENCDRLELIAGDGFFRDNTNDCLEYIWIWNCQNLKSLPDGLCHISNLQWLTIYSCGSLVSIPRLSGGRRPSNLRLIIIRDCEKLEALPEDMHNLNFLEDLTIDYREGLTFPPNLTSLLIWEVKSCKSLWELEWGLHRLTSLRMLGIRSTDPDTVSFPPDMVRMETLKSLAHLRIEGFLNLKKLSSKGFQFLTSLQSLTLSDCPKLASIPDEGLPPSLTQLEINWCPPVGSKIELSEQDSAVEFEYDFLTLEAKDLENWESGESLRGSLCKQMMIQQALLEREIALTSGTFQALQLNMPAFWSSCANLPAC</sequence>
<dbReference type="InterPro" id="IPR032675">
    <property type="entry name" value="LRR_dom_sf"/>
</dbReference>
<dbReference type="Gene3D" id="1.20.5.4130">
    <property type="match status" value="1"/>
</dbReference>
<keyword evidence="1" id="KW-0677">Repeat</keyword>
<gene>
    <name evidence="9" type="ORF">DVH24_041928</name>
</gene>
<dbReference type="GO" id="GO:0051707">
    <property type="term" value="P:response to other organism"/>
    <property type="evidence" value="ECO:0007669"/>
    <property type="project" value="UniProtKB-ARBA"/>
</dbReference>
<keyword evidence="4" id="KW-0067">ATP-binding</keyword>
<dbReference type="PANTHER" id="PTHR36766:SF51">
    <property type="entry name" value="DISEASE RESISTANCE RPP13-LIKE PROTEIN 1"/>
    <property type="match status" value="1"/>
</dbReference>
<evidence type="ECO:0000256" key="2">
    <source>
        <dbReference type="ARBA" id="ARBA00022741"/>
    </source>
</evidence>
<reference evidence="9 10" key="1">
    <citation type="submission" date="2018-10" db="EMBL/GenBank/DDBJ databases">
        <title>A high-quality apple genome assembly.</title>
        <authorList>
            <person name="Hu J."/>
        </authorList>
    </citation>
    <scope>NUCLEOTIDE SEQUENCE [LARGE SCALE GENOMIC DNA]</scope>
    <source>
        <strain evidence="10">cv. HFTH1</strain>
        <tissue evidence="9">Young leaf</tissue>
    </source>
</reference>
<feature type="compositionally biased region" description="Acidic residues" evidence="5">
    <location>
        <begin position="704"/>
        <end position="713"/>
    </location>
</feature>
<dbReference type="CDD" id="cd14798">
    <property type="entry name" value="RX-CC_like"/>
    <property type="match status" value="1"/>
</dbReference>
<evidence type="ECO:0000256" key="3">
    <source>
        <dbReference type="ARBA" id="ARBA00022821"/>
    </source>
</evidence>
<dbReference type="InterPro" id="IPR027417">
    <property type="entry name" value="P-loop_NTPase"/>
</dbReference>
<feature type="region of interest" description="Disordered" evidence="5">
    <location>
        <begin position="692"/>
        <end position="713"/>
    </location>
</feature>
<feature type="domain" description="NB-ARC" evidence="6">
    <location>
        <begin position="908"/>
        <end position="972"/>
    </location>
</feature>
<evidence type="ECO:0000256" key="5">
    <source>
        <dbReference type="SAM" id="MobiDB-lite"/>
    </source>
</evidence>
<evidence type="ECO:0000259" key="8">
    <source>
        <dbReference type="Pfam" id="PF23247"/>
    </source>
</evidence>
<evidence type="ECO:0000259" key="7">
    <source>
        <dbReference type="Pfam" id="PF18052"/>
    </source>
</evidence>
<keyword evidence="3" id="KW-0611">Plant defense</keyword>
<comment type="caution">
    <text evidence="9">The sequence shown here is derived from an EMBL/GenBank/DDBJ whole genome shotgun (WGS) entry which is preliminary data.</text>
</comment>
<dbReference type="InterPro" id="IPR057135">
    <property type="entry name" value="At4g27190-like_LRR"/>
</dbReference>
<dbReference type="Gene3D" id="3.80.10.10">
    <property type="entry name" value="Ribonuclease Inhibitor"/>
    <property type="match status" value="5"/>
</dbReference>
<dbReference type="SUPFAM" id="SSF52058">
    <property type="entry name" value="L domain-like"/>
    <property type="match status" value="4"/>
</dbReference>
<evidence type="ECO:0000259" key="6">
    <source>
        <dbReference type="Pfam" id="PF00931"/>
    </source>
</evidence>
<dbReference type="EMBL" id="RDQH01000337">
    <property type="protein sequence ID" value="RXH85160.1"/>
    <property type="molecule type" value="Genomic_DNA"/>
</dbReference>
<evidence type="ECO:0000313" key="9">
    <source>
        <dbReference type="EMBL" id="RXH85160.1"/>
    </source>
</evidence>
<dbReference type="Gene3D" id="3.40.50.300">
    <property type="entry name" value="P-loop containing nucleotide triphosphate hydrolases"/>
    <property type="match status" value="1"/>
</dbReference>
<dbReference type="Pfam" id="PF23247">
    <property type="entry name" value="LRR_RPS2"/>
    <property type="match status" value="1"/>
</dbReference>
<dbReference type="PANTHER" id="PTHR36766">
    <property type="entry name" value="PLANT BROAD-SPECTRUM MILDEW RESISTANCE PROTEIN RPW8"/>
    <property type="match status" value="1"/>
</dbReference>
<dbReference type="SUPFAM" id="SSF52540">
    <property type="entry name" value="P-loop containing nucleoside triphosphate hydrolases"/>
    <property type="match status" value="1"/>
</dbReference>
<feature type="domain" description="Disease resistance protein At4g27190-like leucine-rich repeats" evidence="8">
    <location>
        <begin position="204"/>
        <end position="327"/>
    </location>
</feature>
<dbReference type="PRINTS" id="PR00364">
    <property type="entry name" value="DISEASERSIST"/>
</dbReference>
<evidence type="ECO:0000256" key="4">
    <source>
        <dbReference type="ARBA" id="ARBA00022840"/>
    </source>
</evidence>